<dbReference type="InterPro" id="IPR046588">
    <property type="entry name" value="DUF6646"/>
</dbReference>
<dbReference type="AlphaFoldDB" id="A0A1G7CW61"/>
<keyword evidence="1" id="KW-0732">Signal</keyword>
<accession>A0A1G7CW61</accession>
<proteinExistence type="predicted"/>
<gene>
    <name evidence="2" type="ORF">SAMN05421544_10944</name>
</gene>
<dbReference type="EMBL" id="FNAS01000009">
    <property type="protein sequence ID" value="SDE43538.1"/>
    <property type="molecule type" value="Genomic_DNA"/>
</dbReference>
<evidence type="ECO:0000313" key="3">
    <source>
        <dbReference type="Proteomes" id="UP000198517"/>
    </source>
</evidence>
<reference evidence="2 3" key="1">
    <citation type="submission" date="2016-10" db="EMBL/GenBank/DDBJ databases">
        <authorList>
            <person name="de Groot N.N."/>
        </authorList>
    </citation>
    <scope>NUCLEOTIDE SEQUENCE [LARGE SCALE GENOMIC DNA]</scope>
    <source>
        <strain evidence="2 3">DSM 24015</strain>
    </source>
</reference>
<dbReference type="STRING" id="1071918.SAMN05421544_10944"/>
<evidence type="ECO:0000256" key="1">
    <source>
        <dbReference type="SAM" id="SignalP"/>
    </source>
</evidence>
<evidence type="ECO:0000313" key="2">
    <source>
        <dbReference type="EMBL" id="SDE43538.1"/>
    </source>
</evidence>
<feature type="signal peptide" evidence="1">
    <location>
        <begin position="1"/>
        <end position="26"/>
    </location>
</feature>
<sequence>MKSLRNNLLVLGMLFLSQLTFSQAWKGTGDQKAQVGLSAWGYGVGLTGSYDYGISSMVSLGAGGNFYFSDNNKSNFFIFGRANFHLQDTLNLPSEWDIYPGIDLGVYNSGLGLAAHIGARYFFTDKIGAFAEIGNNGGIGAVFNF</sequence>
<dbReference type="Proteomes" id="UP000198517">
    <property type="component" value="Unassembled WGS sequence"/>
</dbReference>
<feature type="chain" id="PRO_5011683630" description="Outer membrane protein beta-barrel domain-containing protein" evidence="1">
    <location>
        <begin position="27"/>
        <end position="145"/>
    </location>
</feature>
<evidence type="ECO:0008006" key="4">
    <source>
        <dbReference type="Google" id="ProtNLM"/>
    </source>
</evidence>
<dbReference type="RefSeq" id="WP_245688900.1">
    <property type="nucleotide sequence ID" value="NZ_FNAS01000009.1"/>
</dbReference>
<dbReference type="Pfam" id="PF20351">
    <property type="entry name" value="DUF6646"/>
    <property type="match status" value="1"/>
</dbReference>
<keyword evidence="3" id="KW-1185">Reference proteome</keyword>
<organism evidence="2 3">
    <name type="scientific">Riemerella columbipharyngis</name>
    <dbReference type="NCBI Taxonomy" id="1071918"/>
    <lineage>
        <taxon>Bacteria</taxon>
        <taxon>Pseudomonadati</taxon>
        <taxon>Bacteroidota</taxon>
        <taxon>Flavobacteriia</taxon>
        <taxon>Flavobacteriales</taxon>
        <taxon>Weeksellaceae</taxon>
        <taxon>Riemerella</taxon>
    </lineage>
</organism>
<protein>
    <recommendedName>
        <fullName evidence="4">Outer membrane protein beta-barrel domain-containing protein</fullName>
    </recommendedName>
</protein>
<name>A0A1G7CW61_9FLAO</name>